<dbReference type="InterPro" id="IPR011989">
    <property type="entry name" value="ARM-like"/>
</dbReference>
<dbReference type="Pfam" id="PF11701">
    <property type="entry name" value="UNC45-central"/>
    <property type="match status" value="1"/>
</dbReference>
<protein>
    <recommendedName>
        <fullName evidence="3">UNC-45/Cro1/She4 central domain-containing protein</fullName>
    </recommendedName>
</protein>
<dbReference type="InterPro" id="IPR024660">
    <property type="entry name" value="UCS_central_dom"/>
</dbReference>
<comment type="caution">
    <text evidence="4">The sequence shown here is derived from an EMBL/GenBank/DDBJ whole genome shotgun (WGS) entry which is preliminary data.</text>
</comment>
<dbReference type="GO" id="GO:0051879">
    <property type="term" value="F:Hsp90 protein binding"/>
    <property type="evidence" value="ECO:0007669"/>
    <property type="project" value="TreeGrafter"/>
</dbReference>
<dbReference type="Gene3D" id="1.25.10.10">
    <property type="entry name" value="Leucine-rich Repeat Variant"/>
    <property type="match status" value="2"/>
</dbReference>
<organism evidence="4 5">
    <name type="scientific">Agaricus bisporus var. burnettii</name>
    <dbReference type="NCBI Taxonomy" id="192524"/>
    <lineage>
        <taxon>Eukaryota</taxon>
        <taxon>Fungi</taxon>
        <taxon>Dikarya</taxon>
        <taxon>Basidiomycota</taxon>
        <taxon>Agaricomycotina</taxon>
        <taxon>Agaricomycetes</taxon>
        <taxon>Agaricomycetidae</taxon>
        <taxon>Agaricales</taxon>
        <taxon>Agaricineae</taxon>
        <taxon>Agaricaceae</taxon>
        <taxon>Agaricus</taxon>
    </lineage>
</organism>
<reference evidence="4 5" key="1">
    <citation type="journal article" name="Sci. Rep.">
        <title>Telomere-to-telomere assembled and centromere annotated genomes of the two main subspecies of the button mushroom Agaricus bisporus reveal especially polymorphic chromosome ends.</title>
        <authorList>
            <person name="Sonnenberg A.S.M."/>
            <person name="Sedaghat-Telgerd N."/>
            <person name="Lavrijssen B."/>
            <person name="Ohm R.A."/>
            <person name="Hendrickx P.M."/>
            <person name="Scholtmeijer K."/>
            <person name="Baars J.J.P."/>
            <person name="van Peer A."/>
        </authorList>
    </citation>
    <scope>NUCLEOTIDE SEQUENCE [LARGE SCALE GENOMIC DNA]</scope>
    <source>
        <strain evidence="4 5">H119_p4</strain>
    </source>
</reference>
<keyword evidence="2" id="KW-0963">Cytoplasm</keyword>
<dbReference type="AlphaFoldDB" id="A0A8H7FAP0"/>
<evidence type="ECO:0000256" key="2">
    <source>
        <dbReference type="ARBA" id="ARBA00022490"/>
    </source>
</evidence>
<evidence type="ECO:0000259" key="3">
    <source>
        <dbReference type="Pfam" id="PF11701"/>
    </source>
</evidence>
<dbReference type="Proteomes" id="UP000629468">
    <property type="component" value="Unassembled WGS sequence"/>
</dbReference>
<dbReference type="InterPro" id="IPR016024">
    <property type="entry name" value="ARM-type_fold"/>
</dbReference>
<dbReference type="PANTHER" id="PTHR45994">
    <property type="entry name" value="FI21225P1"/>
    <property type="match status" value="1"/>
</dbReference>
<evidence type="ECO:0000256" key="1">
    <source>
        <dbReference type="ARBA" id="ARBA00004496"/>
    </source>
</evidence>
<feature type="domain" description="UNC-45/Cro1/She4 central" evidence="3">
    <location>
        <begin position="34"/>
        <end position="189"/>
    </location>
</feature>
<name>A0A8H7FAP0_AGABI</name>
<accession>A0A8H7FAP0</accession>
<dbReference type="PANTHER" id="PTHR45994:SF1">
    <property type="entry name" value="FI21225P1"/>
    <property type="match status" value="1"/>
</dbReference>
<dbReference type="GO" id="GO:0005737">
    <property type="term" value="C:cytoplasm"/>
    <property type="evidence" value="ECO:0007669"/>
    <property type="project" value="UniProtKB-SubCell"/>
</dbReference>
<dbReference type="EMBL" id="JABXXO010000001">
    <property type="protein sequence ID" value="KAF7784143.1"/>
    <property type="molecule type" value="Genomic_DNA"/>
</dbReference>
<proteinExistence type="predicted"/>
<comment type="subcellular location">
    <subcellularLocation>
        <location evidence="1">Cytoplasm</location>
    </subcellularLocation>
</comment>
<dbReference type="SUPFAM" id="SSF48371">
    <property type="entry name" value="ARM repeat"/>
    <property type="match status" value="1"/>
</dbReference>
<evidence type="ECO:0000313" key="5">
    <source>
        <dbReference type="Proteomes" id="UP000629468"/>
    </source>
</evidence>
<gene>
    <name evidence="4" type="ORF">Agabi119p4_308</name>
</gene>
<sequence>MPSHVVQVDEKTLDALLQKSQTLDFSAFTPSDIQPLIQALTYSHSSTIRSKAYVLLSAICQKAHEKDRSPRSEKLVDLFGPLVADLLAETNDSSLRTGICTLYALFQVDWETAVAIISREGVMENIMEGIDFSRSSELFEDVAHLLGQASSHKSSRQLIPTQAVQWLEAKSQQSSNSTLRAAAAVALIKHLRGVAADASEVTTSESSNGADQEDNLVDMMKGLVISKARASLPDAIEGLAYLSLRPEIKETLSSDLKFLRQLFSVIPQRKSSTSSTEQAIESALVYGTLVIVSNICAYRPQLSEEQAQLEKLKRMAQAGKESVGASDVSALESNEQVRLRVRRVIDAGGLSIIGAALSASDSLAVRLQLGKMIFSLVEDKENRGKVLQSGGAKVLSTLIKHALATLTSKDQTLDAAFVETIQALAKLSITSSPLQVFGPNIGAIYDAIRPFSILLQHPSSTLLQKFEANMALTNLSSYQPDVAERVASADGLLSRVDLLMFEDHVLVRRSAVELICNLIAGSDDAFARYGGAPDSPNAQSKLQILVALADVDDLATALAASGALATLTCSPYACQTLAKLQKEGGRVLPILTQLIDPSVVVFPHEEDTKDDRTTHEDSGLAHRGVVCVRNIWKGVEDDNTRASLVKDAQAVGLVKALLRLIKGQGVTNEQMILVPAAEALQVIGKN</sequence>
<evidence type="ECO:0000313" key="4">
    <source>
        <dbReference type="EMBL" id="KAF7784143.1"/>
    </source>
</evidence>